<dbReference type="Gene3D" id="3.20.20.100">
    <property type="entry name" value="NADP-dependent oxidoreductase domain"/>
    <property type="match status" value="1"/>
</dbReference>
<protein>
    <recommendedName>
        <fullName evidence="3">Aldo/keto reductase family protein</fullName>
    </recommendedName>
</protein>
<gene>
    <name evidence="1" type="ORF">GCM10007415_31600</name>
</gene>
<evidence type="ECO:0000313" key="2">
    <source>
        <dbReference type="Proteomes" id="UP000660862"/>
    </source>
</evidence>
<proteinExistence type="predicted"/>
<name>A0A917HW85_9SPHI</name>
<keyword evidence="2" id="KW-1185">Reference proteome</keyword>
<dbReference type="InterPro" id="IPR036812">
    <property type="entry name" value="NAD(P)_OxRdtase_dom_sf"/>
</dbReference>
<dbReference type="EMBL" id="BMER01000003">
    <property type="protein sequence ID" value="GGG94198.1"/>
    <property type="molecule type" value="Genomic_DNA"/>
</dbReference>
<evidence type="ECO:0008006" key="3">
    <source>
        <dbReference type="Google" id="ProtNLM"/>
    </source>
</evidence>
<dbReference type="Proteomes" id="UP000660862">
    <property type="component" value="Unassembled WGS sequence"/>
</dbReference>
<organism evidence="1 2">
    <name type="scientific">Parapedobacter pyrenivorans</name>
    <dbReference type="NCBI Taxonomy" id="1305674"/>
    <lineage>
        <taxon>Bacteria</taxon>
        <taxon>Pseudomonadati</taxon>
        <taxon>Bacteroidota</taxon>
        <taxon>Sphingobacteriia</taxon>
        <taxon>Sphingobacteriales</taxon>
        <taxon>Sphingobacteriaceae</taxon>
        <taxon>Parapedobacter</taxon>
    </lineage>
</organism>
<evidence type="ECO:0000313" key="1">
    <source>
        <dbReference type="EMBL" id="GGG94198.1"/>
    </source>
</evidence>
<reference evidence="1" key="1">
    <citation type="journal article" date="2014" name="Int. J. Syst. Evol. Microbiol.">
        <title>Complete genome sequence of Corynebacterium casei LMG S-19264T (=DSM 44701T), isolated from a smear-ripened cheese.</title>
        <authorList>
            <consortium name="US DOE Joint Genome Institute (JGI-PGF)"/>
            <person name="Walter F."/>
            <person name="Albersmeier A."/>
            <person name="Kalinowski J."/>
            <person name="Ruckert C."/>
        </authorList>
    </citation>
    <scope>NUCLEOTIDE SEQUENCE</scope>
    <source>
        <strain evidence="1">CGMCC 1.12195</strain>
    </source>
</reference>
<accession>A0A917HW85</accession>
<reference evidence="1" key="2">
    <citation type="submission" date="2020-09" db="EMBL/GenBank/DDBJ databases">
        <authorList>
            <person name="Sun Q."/>
            <person name="Zhou Y."/>
        </authorList>
    </citation>
    <scope>NUCLEOTIDE SEQUENCE</scope>
    <source>
        <strain evidence="1">CGMCC 1.12195</strain>
    </source>
</reference>
<comment type="caution">
    <text evidence="1">The sequence shown here is derived from an EMBL/GenBank/DDBJ whole genome shotgun (WGS) entry which is preliminary data.</text>
</comment>
<dbReference type="SUPFAM" id="SSF51430">
    <property type="entry name" value="NAD(P)-linked oxidoreductase"/>
    <property type="match status" value="1"/>
</dbReference>
<sequence>MAQKPFIVPIPGTSKLHRLQENIGTINISFSNEELTKINTALADIKIVGERYPVQIQEFS</sequence>
<dbReference type="AlphaFoldDB" id="A0A917HW85"/>